<evidence type="ECO:0000313" key="2">
    <source>
        <dbReference type="Proteomes" id="UP001501570"/>
    </source>
</evidence>
<organism evidence="1 2">
    <name type="scientific">Rugosimonospora acidiphila</name>
    <dbReference type="NCBI Taxonomy" id="556531"/>
    <lineage>
        <taxon>Bacteria</taxon>
        <taxon>Bacillati</taxon>
        <taxon>Actinomycetota</taxon>
        <taxon>Actinomycetes</taxon>
        <taxon>Micromonosporales</taxon>
        <taxon>Micromonosporaceae</taxon>
        <taxon>Rugosimonospora</taxon>
    </lineage>
</organism>
<sequence>MEATVPGIRHRRATGYLPYRHTAEPAGAPPAGCLATITVDFDGPNTRRARDWIDGVFAASGTDRASPAAGLIAAHFHVSLDGIRVLNLAEWTSARAHREAAEAAAPRLRDAARRFPGVVGTAVRRFVPYRGITFAD</sequence>
<protein>
    <recommendedName>
        <fullName evidence="3">Antibiotic biosynthesis monooxygenase</fullName>
    </recommendedName>
</protein>
<dbReference type="SUPFAM" id="SSF54909">
    <property type="entry name" value="Dimeric alpha+beta barrel"/>
    <property type="match status" value="1"/>
</dbReference>
<comment type="caution">
    <text evidence="1">The sequence shown here is derived from an EMBL/GenBank/DDBJ whole genome shotgun (WGS) entry which is preliminary data.</text>
</comment>
<accession>A0ABP9RM05</accession>
<dbReference type="Proteomes" id="UP001501570">
    <property type="component" value="Unassembled WGS sequence"/>
</dbReference>
<proteinExistence type="predicted"/>
<evidence type="ECO:0008006" key="3">
    <source>
        <dbReference type="Google" id="ProtNLM"/>
    </source>
</evidence>
<dbReference type="InterPro" id="IPR011008">
    <property type="entry name" value="Dimeric_a/b-barrel"/>
</dbReference>
<evidence type="ECO:0000313" key="1">
    <source>
        <dbReference type="EMBL" id="GAA5179724.1"/>
    </source>
</evidence>
<dbReference type="EMBL" id="BAABJQ010000003">
    <property type="protein sequence ID" value="GAA5179724.1"/>
    <property type="molecule type" value="Genomic_DNA"/>
</dbReference>
<keyword evidence="2" id="KW-1185">Reference proteome</keyword>
<dbReference type="Gene3D" id="3.30.70.100">
    <property type="match status" value="1"/>
</dbReference>
<gene>
    <name evidence="1" type="ORF">GCM10023322_10410</name>
</gene>
<name>A0ABP9RM05_9ACTN</name>
<reference evidence="2" key="1">
    <citation type="journal article" date="2019" name="Int. J. Syst. Evol. Microbiol.">
        <title>The Global Catalogue of Microorganisms (GCM) 10K type strain sequencing project: providing services to taxonomists for standard genome sequencing and annotation.</title>
        <authorList>
            <consortium name="The Broad Institute Genomics Platform"/>
            <consortium name="The Broad Institute Genome Sequencing Center for Infectious Disease"/>
            <person name="Wu L."/>
            <person name="Ma J."/>
        </authorList>
    </citation>
    <scope>NUCLEOTIDE SEQUENCE [LARGE SCALE GENOMIC DNA]</scope>
    <source>
        <strain evidence="2">JCM 18304</strain>
    </source>
</reference>